<keyword evidence="2" id="KW-0812">Transmembrane</keyword>
<gene>
    <name evidence="3" type="ORF">FBY41_0855</name>
</gene>
<dbReference type="AlphaFoldDB" id="A0A543I1M1"/>
<protein>
    <submittedName>
        <fullName evidence="3">Uncharacterized protein</fullName>
    </submittedName>
</protein>
<feature type="region of interest" description="Disordered" evidence="1">
    <location>
        <begin position="1"/>
        <end position="32"/>
    </location>
</feature>
<feature type="compositionally biased region" description="Polar residues" evidence="1">
    <location>
        <begin position="1"/>
        <end position="12"/>
    </location>
</feature>
<sequence>MTSAPTSRPTTNIPVAIPAGAPSGAPGTGTGPRTIAGSIPGARSIASRLLHGTPGRMRLYMALGVVAAIVLGAVSANALLSSQAAVERAANNTAQVVRAQSIHVDLLRADAVATNAFLIGGLETPESRARYEDAMARVATGIAEAAAAQPADGAALGALSQQVQTYAALVEQARTNNRLGLPVGAQYLTQASAGLRADAIPIITAVVAANDQRARDEFDRSNSSLQLAAGLLALIGLVAIAVWLAKRTHRYLNGRLTGAIALLLVALVFTLVQVAGVGSATRAVADGDFGQTVTLAEATTSANDARANESLTLIRRGSGAANEKSWKADDQAVRAALADVSDSDSDLETLTSQWSDYAAVHQQVRELDDNGQWDKAVAMSTDPSAKGSDGTFTTFDTAVTQARDSAGKDAVARLGELARTAPIAAIGVALAALLAAWLVVRGIGQRIEEYR</sequence>
<dbReference type="Proteomes" id="UP000316747">
    <property type="component" value="Unassembled WGS sequence"/>
</dbReference>
<feature type="transmembrane region" description="Helical" evidence="2">
    <location>
        <begin position="423"/>
        <end position="444"/>
    </location>
</feature>
<evidence type="ECO:0000256" key="2">
    <source>
        <dbReference type="SAM" id="Phobius"/>
    </source>
</evidence>
<feature type="transmembrane region" description="Helical" evidence="2">
    <location>
        <begin position="225"/>
        <end position="244"/>
    </location>
</feature>
<feature type="transmembrane region" description="Helical" evidence="2">
    <location>
        <begin position="256"/>
        <end position="276"/>
    </location>
</feature>
<reference evidence="3 4" key="1">
    <citation type="submission" date="2019-06" db="EMBL/GenBank/DDBJ databases">
        <title>Genome sequencing of plant associated microbes to promote plant fitness in Sorghum bicolor and Oryza sativa.</title>
        <authorList>
            <person name="Coleman-Derr D."/>
        </authorList>
    </citation>
    <scope>NUCLEOTIDE SEQUENCE [LARGE SCALE GENOMIC DNA]</scope>
    <source>
        <strain evidence="3 4">KV-663</strain>
    </source>
</reference>
<keyword evidence="2" id="KW-1133">Transmembrane helix</keyword>
<dbReference type="OrthoDB" id="3218196at2"/>
<evidence type="ECO:0000256" key="1">
    <source>
        <dbReference type="SAM" id="MobiDB-lite"/>
    </source>
</evidence>
<dbReference type="RefSeq" id="WP_141842121.1">
    <property type="nucleotide sequence ID" value="NZ_VFPM01000001.1"/>
</dbReference>
<feature type="transmembrane region" description="Helical" evidence="2">
    <location>
        <begin position="59"/>
        <end position="80"/>
    </location>
</feature>
<proteinExistence type="predicted"/>
<comment type="caution">
    <text evidence="3">The sequence shown here is derived from an EMBL/GenBank/DDBJ whole genome shotgun (WGS) entry which is preliminary data.</text>
</comment>
<evidence type="ECO:0000313" key="3">
    <source>
        <dbReference type="EMBL" id="TQM64487.1"/>
    </source>
</evidence>
<organism evidence="3 4">
    <name type="scientific">Humibacillus xanthopallidus</name>
    <dbReference type="NCBI Taxonomy" id="412689"/>
    <lineage>
        <taxon>Bacteria</taxon>
        <taxon>Bacillati</taxon>
        <taxon>Actinomycetota</taxon>
        <taxon>Actinomycetes</taxon>
        <taxon>Micrococcales</taxon>
        <taxon>Intrasporangiaceae</taxon>
        <taxon>Humibacillus</taxon>
    </lineage>
</organism>
<keyword evidence="4" id="KW-1185">Reference proteome</keyword>
<feature type="compositionally biased region" description="Low complexity" evidence="1">
    <location>
        <begin position="13"/>
        <end position="32"/>
    </location>
</feature>
<dbReference type="EMBL" id="VFPM01000001">
    <property type="protein sequence ID" value="TQM64487.1"/>
    <property type="molecule type" value="Genomic_DNA"/>
</dbReference>
<name>A0A543I1M1_9MICO</name>
<accession>A0A543I1M1</accession>
<evidence type="ECO:0000313" key="4">
    <source>
        <dbReference type="Proteomes" id="UP000316747"/>
    </source>
</evidence>
<keyword evidence="2" id="KW-0472">Membrane</keyword>